<dbReference type="SUPFAM" id="SSF51261">
    <property type="entry name" value="Duplicated hybrid motif"/>
    <property type="match status" value="1"/>
</dbReference>
<dbReference type="Gene3D" id="2.70.70.10">
    <property type="entry name" value="Glucose Permease (Domain IIA)"/>
    <property type="match status" value="1"/>
</dbReference>
<dbReference type="AlphaFoldDB" id="A0A6J7E4M1"/>
<dbReference type="InterPro" id="IPR011055">
    <property type="entry name" value="Dup_hybrid_motif"/>
</dbReference>
<dbReference type="CDD" id="cd12797">
    <property type="entry name" value="M23_peptidase"/>
    <property type="match status" value="1"/>
</dbReference>
<name>A0A6J7E4M1_9ZZZZ</name>
<proteinExistence type="predicted"/>
<dbReference type="EMBL" id="CAFBLS010000104">
    <property type="protein sequence ID" value="CAB4875744.1"/>
    <property type="molecule type" value="Genomic_DNA"/>
</dbReference>
<organism evidence="1">
    <name type="scientific">freshwater metagenome</name>
    <dbReference type="NCBI Taxonomy" id="449393"/>
    <lineage>
        <taxon>unclassified sequences</taxon>
        <taxon>metagenomes</taxon>
        <taxon>ecological metagenomes</taxon>
    </lineage>
</organism>
<reference evidence="1" key="1">
    <citation type="submission" date="2020-05" db="EMBL/GenBank/DDBJ databases">
        <authorList>
            <person name="Chiriac C."/>
            <person name="Salcher M."/>
            <person name="Ghai R."/>
            <person name="Kavagutti S V."/>
        </authorList>
    </citation>
    <scope>NUCLEOTIDE SEQUENCE</scope>
</reference>
<accession>A0A6J7E4M1</accession>
<protein>
    <submittedName>
        <fullName evidence="1">Unannotated protein</fullName>
    </submittedName>
</protein>
<sequence>MHVFRILSLATASATMAALAATALAPAAGAAPRPGAACSKAGVTVHVGNSDLRCMKKGAKLVWVRVSGQSGGSGSGSGTSNGIASNASIPKAVKNWGLAVDTYSASTGKAGVMQIRGVTPPTFSDPADTAMYRHILGIYGEDVRGAKEPQMSFIAPLGTPVISMVDGTVCDLPQLYSNDYSVRVAPTGTSCMPGGASILFEHEHLVNPSVKVGDRVKAGQPIGLVSDYNPNWKALGFGTIETGVFFSKNDNSGKPWHACLANYLDPATKASMLAVLTSVENAWIAERNDPSLYSLAAQNPVGCLTQDDITDSNTGTR</sequence>
<gene>
    <name evidence="1" type="ORF">UFOPK3402_00948</name>
</gene>
<evidence type="ECO:0000313" key="1">
    <source>
        <dbReference type="EMBL" id="CAB4875744.1"/>
    </source>
</evidence>